<accession>A0ABR1GAP4</accession>
<dbReference type="InterPro" id="IPR019410">
    <property type="entry name" value="Methyltransf_16"/>
</dbReference>
<dbReference type="Gene3D" id="3.40.50.150">
    <property type="entry name" value="Vaccinia Virus protein VP39"/>
    <property type="match status" value="1"/>
</dbReference>
<protein>
    <submittedName>
        <fullName evidence="1">Lysine N-methyltransferase</fullName>
    </submittedName>
</protein>
<dbReference type="EMBL" id="JBBJCI010000038">
    <property type="protein sequence ID" value="KAK7250201.1"/>
    <property type="molecule type" value="Genomic_DNA"/>
</dbReference>
<dbReference type="Pfam" id="PF10294">
    <property type="entry name" value="Methyltransf_16"/>
    <property type="match status" value="1"/>
</dbReference>
<proteinExistence type="predicted"/>
<dbReference type="SUPFAM" id="SSF53335">
    <property type="entry name" value="S-adenosyl-L-methionine-dependent methyltransferases"/>
    <property type="match status" value="1"/>
</dbReference>
<comment type="caution">
    <text evidence="1">The sequence shown here is derived from an EMBL/GenBank/DDBJ whole genome shotgun (WGS) entry which is preliminary data.</text>
</comment>
<name>A0ABR1GAP4_AURAN</name>
<dbReference type="PANTHER" id="PTHR14614:SF157">
    <property type="entry name" value="METHYLTRANSFERASE TYPE 12 DOMAIN-CONTAINING PROTEIN"/>
    <property type="match status" value="1"/>
</dbReference>
<gene>
    <name evidence="1" type="ORF">SO694_00006679</name>
</gene>
<keyword evidence="2" id="KW-1185">Reference proteome</keyword>
<evidence type="ECO:0000313" key="1">
    <source>
        <dbReference type="EMBL" id="KAK7250201.1"/>
    </source>
</evidence>
<dbReference type="InterPro" id="IPR029063">
    <property type="entry name" value="SAM-dependent_MTases_sf"/>
</dbReference>
<sequence>MSALQHANDDAGDDDDACYFESSLFLNEDYETVAFDVGDVTQRVLCLTSASTDHDLTGQVVWPVSVLLAWFVAAHRRRFAGARVLEVGAGCGLPGLVADAVGADRVALTDGSDVVVRLLERAVEALRPRSASVARLLWGDRPSFEAVAAGASFDYVVGADVVCWPKLVAPLLQTVAALLAASTCDEAAFFVGFVARANSTKDLFFREAAARGFSVEEHDPASFLPDPAPANVHSALELRLIELRLAPTARRRAADIDFQSDDPAYAASYGDNAC</sequence>
<dbReference type="PANTHER" id="PTHR14614">
    <property type="entry name" value="HEPATOCELLULAR CARCINOMA-ASSOCIATED ANTIGEN"/>
    <property type="match status" value="1"/>
</dbReference>
<dbReference type="CDD" id="cd02440">
    <property type="entry name" value="AdoMet_MTases"/>
    <property type="match status" value="1"/>
</dbReference>
<reference evidence="1 2" key="1">
    <citation type="submission" date="2024-03" db="EMBL/GenBank/DDBJ databases">
        <title>Aureococcus anophagefferens CCMP1851 and Kratosvirus quantuckense: Draft genome of a second virus-susceptible host strain in the model system.</title>
        <authorList>
            <person name="Chase E."/>
            <person name="Truchon A.R."/>
            <person name="Schepens W."/>
            <person name="Wilhelm S.W."/>
        </authorList>
    </citation>
    <scope>NUCLEOTIDE SEQUENCE [LARGE SCALE GENOMIC DNA]</scope>
    <source>
        <strain evidence="1 2">CCMP1851</strain>
    </source>
</reference>
<dbReference type="Proteomes" id="UP001363151">
    <property type="component" value="Unassembled WGS sequence"/>
</dbReference>
<evidence type="ECO:0000313" key="2">
    <source>
        <dbReference type="Proteomes" id="UP001363151"/>
    </source>
</evidence>
<organism evidence="1 2">
    <name type="scientific">Aureococcus anophagefferens</name>
    <name type="common">Harmful bloom alga</name>
    <dbReference type="NCBI Taxonomy" id="44056"/>
    <lineage>
        <taxon>Eukaryota</taxon>
        <taxon>Sar</taxon>
        <taxon>Stramenopiles</taxon>
        <taxon>Ochrophyta</taxon>
        <taxon>Pelagophyceae</taxon>
        <taxon>Pelagomonadales</taxon>
        <taxon>Pelagomonadaceae</taxon>
        <taxon>Aureococcus</taxon>
    </lineage>
</organism>